<feature type="region of interest" description="Disordered" evidence="1">
    <location>
        <begin position="1"/>
        <end position="23"/>
    </location>
</feature>
<dbReference type="Proteomes" id="UP001501624">
    <property type="component" value="Unassembled WGS sequence"/>
</dbReference>
<dbReference type="Gene3D" id="2.40.50.140">
    <property type="entry name" value="Nucleic acid-binding proteins"/>
    <property type="match status" value="1"/>
</dbReference>
<feature type="region of interest" description="Disordered" evidence="1">
    <location>
        <begin position="37"/>
        <end position="57"/>
    </location>
</feature>
<comment type="caution">
    <text evidence="2">The sequence shown here is derived from an EMBL/GenBank/DDBJ whole genome shotgun (WGS) entry which is preliminary data.</text>
</comment>
<dbReference type="InterPro" id="IPR016499">
    <property type="entry name" value="NucleicA-bd_Rv2694c_prd"/>
</dbReference>
<accession>A0ABP7IH00</accession>
<evidence type="ECO:0000313" key="2">
    <source>
        <dbReference type="EMBL" id="GAA3818092.1"/>
    </source>
</evidence>
<protein>
    <submittedName>
        <fullName evidence="2">OB-fold nucleic acid binding domain-containing protein</fullName>
    </submittedName>
</protein>
<keyword evidence="3" id="KW-1185">Reference proteome</keyword>
<evidence type="ECO:0000256" key="1">
    <source>
        <dbReference type="SAM" id="MobiDB-lite"/>
    </source>
</evidence>
<dbReference type="CDD" id="cd04488">
    <property type="entry name" value="RecG_wedge_OBF"/>
    <property type="match status" value="1"/>
</dbReference>
<sequence length="142" mass="15686">MTNGPFESGALEQEQTPMSAKDGGYFSRLVRKLTSDVEELDADDLSEKSEAGGARRACDCRSGEEVTVLGRLRSVELCPTKEAATLRAELFDGTEGVTLVWLGRRRIPGIEPGRTIKVRGRMAERDGQKVLYNPFYELQTTS</sequence>
<name>A0ABP7IH00_9PSEU</name>
<organism evidence="2 3">
    <name type="scientific">Amycolatopsis tucumanensis</name>
    <dbReference type="NCBI Taxonomy" id="401106"/>
    <lineage>
        <taxon>Bacteria</taxon>
        <taxon>Bacillati</taxon>
        <taxon>Actinomycetota</taxon>
        <taxon>Actinomycetes</taxon>
        <taxon>Pseudonocardiales</taxon>
        <taxon>Pseudonocardiaceae</taxon>
        <taxon>Amycolatopsis</taxon>
    </lineage>
</organism>
<dbReference type="PIRSF" id="PIRSF006910">
    <property type="entry name" value="NA_bind_Rv2694c_prd"/>
    <property type="match status" value="1"/>
</dbReference>
<dbReference type="InterPro" id="IPR012340">
    <property type="entry name" value="NA-bd_OB-fold"/>
</dbReference>
<reference evidence="3" key="1">
    <citation type="journal article" date="2019" name="Int. J. Syst. Evol. Microbiol.">
        <title>The Global Catalogue of Microorganisms (GCM) 10K type strain sequencing project: providing services to taxonomists for standard genome sequencing and annotation.</title>
        <authorList>
            <consortium name="The Broad Institute Genomics Platform"/>
            <consortium name="The Broad Institute Genome Sequencing Center for Infectious Disease"/>
            <person name="Wu L."/>
            <person name="Ma J."/>
        </authorList>
    </citation>
    <scope>NUCLEOTIDE SEQUENCE [LARGE SCALE GENOMIC DNA]</scope>
    <source>
        <strain evidence="3">JCM 17017</strain>
    </source>
</reference>
<gene>
    <name evidence="2" type="ORF">GCM10022380_40860</name>
</gene>
<evidence type="ECO:0000313" key="3">
    <source>
        <dbReference type="Proteomes" id="UP001501624"/>
    </source>
</evidence>
<dbReference type="EMBL" id="BAABCM010000005">
    <property type="protein sequence ID" value="GAA3818092.1"/>
    <property type="molecule type" value="Genomic_DNA"/>
</dbReference>
<proteinExistence type="predicted"/>